<dbReference type="AlphaFoldDB" id="A0A9W7DSY5"/>
<evidence type="ECO:0000313" key="7">
    <source>
        <dbReference type="Proteomes" id="UP001162640"/>
    </source>
</evidence>
<feature type="active site" description="For sulfotransferase activity" evidence="2">
    <location>
        <position position="58"/>
    </location>
</feature>
<evidence type="ECO:0000256" key="2">
    <source>
        <dbReference type="PIRSR" id="PIRSR637359-1"/>
    </source>
</evidence>
<dbReference type="GO" id="GO:0008146">
    <property type="term" value="F:sulfotransferase activity"/>
    <property type="evidence" value="ECO:0007669"/>
    <property type="project" value="InterPro"/>
</dbReference>
<name>A0A9W7DSY5_9STRA</name>
<dbReference type="PANTHER" id="PTHR10605:SF56">
    <property type="entry name" value="BIFUNCTIONAL HEPARAN SULFATE N-DEACETYLASE_N-SULFOTRANSFERASE"/>
    <property type="match status" value="1"/>
</dbReference>
<feature type="binding site" evidence="3">
    <location>
        <position position="161"/>
    </location>
    <ligand>
        <name>3'-phosphoadenylyl sulfate</name>
        <dbReference type="ChEBI" id="CHEBI:58339"/>
    </ligand>
</feature>
<evidence type="ECO:0000256" key="3">
    <source>
        <dbReference type="PIRSR" id="PIRSR637359-2"/>
    </source>
</evidence>
<dbReference type="Gene3D" id="3.40.50.300">
    <property type="entry name" value="P-loop containing nucleotide triphosphate hydrolases"/>
    <property type="match status" value="1"/>
</dbReference>
<feature type="signal peptide" evidence="5">
    <location>
        <begin position="1"/>
        <end position="18"/>
    </location>
</feature>
<gene>
    <name evidence="6" type="ORF">TL16_g00559</name>
</gene>
<accession>A0A9W7DSY5</accession>
<organism evidence="6 7">
    <name type="scientific">Triparma laevis f. inornata</name>
    <dbReference type="NCBI Taxonomy" id="1714386"/>
    <lineage>
        <taxon>Eukaryota</taxon>
        <taxon>Sar</taxon>
        <taxon>Stramenopiles</taxon>
        <taxon>Ochrophyta</taxon>
        <taxon>Bolidophyceae</taxon>
        <taxon>Parmales</taxon>
        <taxon>Triparmaceae</taxon>
        <taxon>Triparma</taxon>
    </lineage>
</organism>
<proteinExistence type="predicted"/>
<evidence type="ECO:0000256" key="4">
    <source>
        <dbReference type="SAM" id="MobiDB-lite"/>
    </source>
</evidence>
<feature type="binding site" evidence="3">
    <location>
        <position position="153"/>
    </location>
    <ligand>
        <name>3'-phosphoadenylyl sulfate</name>
        <dbReference type="ChEBI" id="CHEBI:58339"/>
    </ligand>
</feature>
<comment type="caution">
    <text evidence="6">The sequence shown here is derived from an EMBL/GenBank/DDBJ whole genome shotgun (WGS) entry which is preliminary data.</text>
</comment>
<feature type="region of interest" description="Disordered" evidence="4">
    <location>
        <begin position="174"/>
        <end position="198"/>
    </location>
</feature>
<dbReference type="SUPFAM" id="SSF52540">
    <property type="entry name" value="P-loop containing nucleoside triphosphate hydrolases"/>
    <property type="match status" value="1"/>
</dbReference>
<dbReference type="InterPro" id="IPR027417">
    <property type="entry name" value="P-loop_NTPase"/>
</dbReference>
<keyword evidence="5" id="KW-0732">Signal</keyword>
<keyword evidence="1" id="KW-0808">Transferase</keyword>
<protein>
    <recommendedName>
        <fullName evidence="8">Sulfotransferase</fullName>
    </recommendedName>
</protein>
<evidence type="ECO:0000313" key="6">
    <source>
        <dbReference type="EMBL" id="GMH49588.1"/>
    </source>
</evidence>
<evidence type="ECO:0000256" key="1">
    <source>
        <dbReference type="ARBA" id="ARBA00022679"/>
    </source>
</evidence>
<feature type="chain" id="PRO_5040785071" description="Sulfotransferase" evidence="5">
    <location>
        <begin position="19"/>
        <end position="408"/>
    </location>
</feature>
<dbReference type="PANTHER" id="PTHR10605">
    <property type="entry name" value="HEPARAN SULFATE SULFOTRANSFERASE"/>
    <property type="match status" value="1"/>
</dbReference>
<dbReference type="Proteomes" id="UP001162640">
    <property type="component" value="Unassembled WGS sequence"/>
</dbReference>
<reference evidence="7" key="1">
    <citation type="journal article" date="2023" name="Commun. Biol.">
        <title>Genome analysis of Parmales, the sister group of diatoms, reveals the evolutionary specialization of diatoms from phago-mixotrophs to photoautotrophs.</title>
        <authorList>
            <person name="Ban H."/>
            <person name="Sato S."/>
            <person name="Yoshikawa S."/>
            <person name="Yamada K."/>
            <person name="Nakamura Y."/>
            <person name="Ichinomiya M."/>
            <person name="Sato N."/>
            <person name="Blanc-Mathieu R."/>
            <person name="Endo H."/>
            <person name="Kuwata A."/>
            <person name="Ogata H."/>
        </authorList>
    </citation>
    <scope>NUCLEOTIDE SEQUENCE [LARGE SCALE GENOMIC DNA]</scope>
</reference>
<dbReference type="InterPro" id="IPR037359">
    <property type="entry name" value="NST/OST"/>
</dbReference>
<evidence type="ECO:0008006" key="8">
    <source>
        <dbReference type="Google" id="ProtNLM"/>
    </source>
</evidence>
<dbReference type="EMBL" id="BLQM01000010">
    <property type="protein sequence ID" value="GMH49588.1"/>
    <property type="molecule type" value="Genomic_DNA"/>
</dbReference>
<evidence type="ECO:0000256" key="5">
    <source>
        <dbReference type="SAM" id="SignalP"/>
    </source>
</evidence>
<sequence length="408" mass="45634">MLSSLFTLGVLLILSAIAVDPPSQLPYNSRPCFTSSTTTDALLTNYCRPSYLIIGAGKAGTSSLYNYLLDHPDVLPADSKQTHYWKYDHKENSVKSLKKYFAHFPRSWEFNLEPDGTTTKVVGESSPGYLTDEKAASYIKREMPGVKIITVIRDPINRAMSSYRYNYLQMIGADTRQPTGRHSRRRNNGKEKDPASTNHYSHLEAIMSDTGEIISSSTSITPNHVTFSEFVRAEMAFLRSCASADTKDIMKSCLFDPSTLDAQWENITKTTASGSSKELKTHSSYLVRSMLGRGFYQNQLESWEKQHDVKVVCVEHLTKASGGEVLADVANFIGLADFDFSGTLNEKGIYNYGSNTGYGKSTTWDEFERKKRAGGGGVDESLRRELIEFYKSFGEWDHFAARCGWSSA</sequence>